<accession>A0A075RBB4</accession>
<dbReference type="InterPro" id="IPR011047">
    <property type="entry name" value="Quinoprotein_ADH-like_sf"/>
</dbReference>
<dbReference type="RefSeq" id="WP_003337726.1">
    <property type="nucleotide sequence ID" value="NZ_CP007806.1"/>
</dbReference>
<organism evidence="2 3">
    <name type="scientific">Brevibacillus laterosporus LMG 15441</name>
    <dbReference type="NCBI Taxonomy" id="1042163"/>
    <lineage>
        <taxon>Bacteria</taxon>
        <taxon>Bacillati</taxon>
        <taxon>Bacillota</taxon>
        <taxon>Bacilli</taxon>
        <taxon>Bacillales</taxon>
        <taxon>Paenibacillaceae</taxon>
        <taxon>Brevibacillus</taxon>
    </lineage>
</organism>
<dbReference type="EMBL" id="CP007806">
    <property type="protein sequence ID" value="AIG26790.1"/>
    <property type="molecule type" value="Genomic_DNA"/>
</dbReference>
<keyword evidence="2" id="KW-0449">Lipoprotein</keyword>
<name>A0A075RBB4_BRELA</name>
<evidence type="ECO:0000313" key="2">
    <source>
        <dbReference type="EMBL" id="AIG26790.1"/>
    </source>
</evidence>
<dbReference type="SUPFAM" id="SSF50998">
    <property type="entry name" value="Quinoprotein alcohol dehydrogenase-like"/>
    <property type="match status" value="1"/>
</dbReference>
<dbReference type="HOGENOM" id="CLU_1308161_0_0_9"/>
<proteinExistence type="predicted"/>
<dbReference type="Pfam" id="PF13360">
    <property type="entry name" value="PQQ_2"/>
    <property type="match status" value="1"/>
</dbReference>
<protein>
    <submittedName>
        <fullName evidence="2">Outer membrane assembly lipoprotein YfgL</fullName>
    </submittedName>
</protein>
<reference evidence="2 3" key="1">
    <citation type="journal article" date="2011" name="J. Bacteriol.">
        <title>Genome sequence of Brevibacillus laterosporus LMG 15441, a pathogen of invertebrates.</title>
        <authorList>
            <person name="Djukic M."/>
            <person name="Poehlein A."/>
            <person name="Thurmer A."/>
            <person name="Daniel R."/>
        </authorList>
    </citation>
    <scope>NUCLEOTIDE SEQUENCE [LARGE SCALE GENOMIC DNA]</scope>
    <source>
        <strain evidence="2 3">LMG 15441</strain>
    </source>
</reference>
<dbReference type="Proteomes" id="UP000005850">
    <property type="component" value="Chromosome"/>
</dbReference>
<dbReference type="KEGG" id="blr:BRLA_c024700"/>
<feature type="domain" description="Pyrrolo-quinoline quinone repeat" evidence="1">
    <location>
        <begin position="33"/>
        <end position="113"/>
    </location>
</feature>
<evidence type="ECO:0000259" key="1">
    <source>
        <dbReference type="Pfam" id="PF13360"/>
    </source>
</evidence>
<sequence length="210" mass="23612">MWSFKSAGLVENGSLDAAGTYYTGVYENSKTLSIRAIDKDGQLKWEQKLPLSFSLEGLVLSKKGIIYTTSKNQIVAINKEDGSIKFTKKVGSDSLQLSTPAIRQDGFLLVGVNNYTQNGTSFLAKIDPNTGSWVSSSQFPNPGFKQIVFDDQLNLYTYNNRFVFKLDYQLNKKWECSINFPFKLSFDFNKNLLNMHDQPAHIINPITGLV</sequence>
<dbReference type="Gene3D" id="2.130.10.10">
    <property type="entry name" value="YVTN repeat-like/Quinoprotein amine dehydrogenase"/>
    <property type="match status" value="1"/>
</dbReference>
<keyword evidence="3" id="KW-1185">Reference proteome</keyword>
<dbReference type="InterPro" id="IPR002372">
    <property type="entry name" value="PQQ_rpt_dom"/>
</dbReference>
<gene>
    <name evidence="2" type="primary">yfgL</name>
    <name evidence="2" type="ORF">BRLA_c024700</name>
</gene>
<dbReference type="STRING" id="1042163.BRLA_c024700"/>
<evidence type="ECO:0000313" key="3">
    <source>
        <dbReference type="Proteomes" id="UP000005850"/>
    </source>
</evidence>
<dbReference type="InterPro" id="IPR015943">
    <property type="entry name" value="WD40/YVTN_repeat-like_dom_sf"/>
</dbReference>
<dbReference type="AlphaFoldDB" id="A0A075RBB4"/>